<evidence type="ECO:0000256" key="2">
    <source>
        <dbReference type="ARBA" id="ARBA00007651"/>
    </source>
</evidence>
<dbReference type="GO" id="GO:0005886">
    <property type="term" value="C:plasma membrane"/>
    <property type="evidence" value="ECO:0007669"/>
    <property type="project" value="UniProtKB-SubCell"/>
</dbReference>
<proteinExistence type="inferred from homology"/>
<dbReference type="Pfam" id="PF04535">
    <property type="entry name" value="CASP_dom"/>
    <property type="match status" value="1"/>
</dbReference>
<keyword evidence="9" id="KW-0732">Signal</keyword>
<dbReference type="AlphaFoldDB" id="A0AAP0E273"/>
<dbReference type="Proteomes" id="UP001417504">
    <property type="component" value="Unassembled WGS sequence"/>
</dbReference>
<comment type="subunit">
    <text evidence="3 8">Homodimer and heterodimers.</text>
</comment>
<gene>
    <name evidence="11" type="ORF">Sjap_025675</name>
</gene>
<dbReference type="InterPro" id="IPR006702">
    <property type="entry name" value="CASP_dom"/>
</dbReference>
<evidence type="ECO:0000313" key="11">
    <source>
        <dbReference type="EMBL" id="KAK9085264.1"/>
    </source>
</evidence>
<keyword evidence="12" id="KW-1185">Reference proteome</keyword>
<comment type="caution">
    <text evidence="8">Lacks conserved residue(s) required for the propagation of feature annotation.</text>
</comment>
<organism evidence="11 12">
    <name type="scientific">Stephania japonica</name>
    <dbReference type="NCBI Taxonomy" id="461633"/>
    <lineage>
        <taxon>Eukaryota</taxon>
        <taxon>Viridiplantae</taxon>
        <taxon>Streptophyta</taxon>
        <taxon>Embryophyta</taxon>
        <taxon>Tracheophyta</taxon>
        <taxon>Spermatophyta</taxon>
        <taxon>Magnoliopsida</taxon>
        <taxon>Ranunculales</taxon>
        <taxon>Menispermaceae</taxon>
        <taxon>Menispermoideae</taxon>
        <taxon>Cissampelideae</taxon>
        <taxon>Stephania</taxon>
    </lineage>
</organism>
<feature type="transmembrane region" description="Helical" evidence="8">
    <location>
        <begin position="50"/>
        <end position="71"/>
    </location>
</feature>
<dbReference type="InterPro" id="IPR044173">
    <property type="entry name" value="CASPL"/>
</dbReference>
<evidence type="ECO:0000313" key="12">
    <source>
        <dbReference type="Proteomes" id="UP001417504"/>
    </source>
</evidence>
<keyword evidence="4 8" id="KW-1003">Cell membrane</keyword>
<keyword evidence="7 8" id="KW-0472">Membrane</keyword>
<evidence type="ECO:0000256" key="4">
    <source>
        <dbReference type="ARBA" id="ARBA00022475"/>
    </source>
</evidence>
<reference evidence="11 12" key="1">
    <citation type="submission" date="2024-01" db="EMBL/GenBank/DDBJ databases">
        <title>Genome assemblies of Stephania.</title>
        <authorList>
            <person name="Yang L."/>
        </authorList>
    </citation>
    <scope>NUCLEOTIDE SEQUENCE [LARGE SCALE GENOMIC DNA]</scope>
    <source>
        <strain evidence="11">QJT</strain>
        <tissue evidence="11">Leaf</tissue>
    </source>
</reference>
<evidence type="ECO:0000256" key="1">
    <source>
        <dbReference type="ARBA" id="ARBA00004651"/>
    </source>
</evidence>
<sequence>MAKTKSLCTVLLRLLALGATTSAAVVMATSRETTVVLNLPFYAKFTDSPAFMYFLVTNGVASIYSLLALFVPSESWLGHLVMALDAVVSMLLTSGISVALAIGYVGKKGNPHAGWLPICNQVPKFCDHVSGATIAGVIGAAIYFVLHMYTLVRTIKPLLG</sequence>
<evidence type="ECO:0000256" key="5">
    <source>
        <dbReference type="ARBA" id="ARBA00022692"/>
    </source>
</evidence>
<dbReference type="EMBL" id="JBBNAE010000011">
    <property type="protein sequence ID" value="KAK9085264.1"/>
    <property type="molecule type" value="Genomic_DNA"/>
</dbReference>
<feature type="transmembrane region" description="Helical" evidence="8">
    <location>
        <begin position="83"/>
        <end position="106"/>
    </location>
</feature>
<feature type="domain" description="Casparian strip membrane protein" evidence="10">
    <location>
        <begin position="5"/>
        <end position="140"/>
    </location>
</feature>
<accession>A0AAP0E273</accession>
<dbReference type="PANTHER" id="PTHR36488">
    <property type="entry name" value="CASP-LIKE PROTEIN 1U1"/>
    <property type="match status" value="1"/>
</dbReference>
<comment type="subcellular location">
    <subcellularLocation>
        <location evidence="1 8">Cell membrane</location>
        <topology evidence="1 8">Multi-pass membrane protein</topology>
    </subcellularLocation>
</comment>
<keyword evidence="6 8" id="KW-1133">Transmembrane helix</keyword>
<evidence type="ECO:0000256" key="3">
    <source>
        <dbReference type="ARBA" id="ARBA00011489"/>
    </source>
</evidence>
<feature type="chain" id="PRO_5043051626" description="CASP-like protein" evidence="9">
    <location>
        <begin position="24"/>
        <end position="160"/>
    </location>
</feature>
<dbReference type="NCBIfam" id="TIGR01569">
    <property type="entry name" value="A_tha_TIGR01569"/>
    <property type="match status" value="1"/>
</dbReference>
<keyword evidence="5 8" id="KW-0812">Transmembrane</keyword>
<evidence type="ECO:0000256" key="7">
    <source>
        <dbReference type="ARBA" id="ARBA00023136"/>
    </source>
</evidence>
<feature type="signal peptide" evidence="9">
    <location>
        <begin position="1"/>
        <end position="23"/>
    </location>
</feature>
<evidence type="ECO:0000256" key="8">
    <source>
        <dbReference type="RuleBase" id="RU361233"/>
    </source>
</evidence>
<comment type="similarity">
    <text evidence="2 8">Belongs to the Casparian strip membrane proteins (CASP) family.</text>
</comment>
<comment type="caution">
    <text evidence="11">The sequence shown here is derived from an EMBL/GenBank/DDBJ whole genome shotgun (WGS) entry which is preliminary data.</text>
</comment>
<name>A0AAP0E273_9MAGN</name>
<evidence type="ECO:0000259" key="10">
    <source>
        <dbReference type="Pfam" id="PF04535"/>
    </source>
</evidence>
<dbReference type="InterPro" id="IPR006459">
    <property type="entry name" value="CASP/CASPL"/>
</dbReference>
<dbReference type="PANTHER" id="PTHR36488:SF8">
    <property type="entry name" value="CASP-LIKE PROTEIN 1U1"/>
    <property type="match status" value="1"/>
</dbReference>
<feature type="transmembrane region" description="Helical" evidence="8">
    <location>
        <begin position="132"/>
        <end position="152"/>
    </location>
</feature>
<protein>
    <recommendedName>
        <fullName evidence="8">CASP-like protein</fullName>
    </recommendedName>
</protein>
<evidence type="ECO:0000256" key="6">
    <source>
        <dbReference type="ARBA" id="ARBA00022989"/>
    </source>
</evidence>
<evidence type="ECO:0000256" key="9">
    <source>
        <dbReference type="SAM" id="SignalP"/>
    </source>
</evidence>